<evidence type="ECO:0000256" key="1">
    <source>
        <dbReference type="ARBA" id="ARBA00022884"/>
    </source>
</evidence>
<dbReference type="PANTHER" id="PTHR23147">
    <property type="entry name" value="SERINE/ARGININE RICH SPLICING FACTOR"/>
    <property type="match status" value="1"/>
</dbReference>
<dbReference type="InterPro" id="IPR000504">
    <property type="entry name" value="RRM_dom"/>
</dbReference>
<evidence type="ECO:0000313" key="5">
    <source>
        <dbReference type="EnsemblMetazoa" id="AMEC005854-PA"/>
    </source>
</evidence>
<name>A0A182TP55_9DIPT</name>
<evidence type="ECO:0000256" key="2">
    <source>
        <dbReference type="PROSITE-ProRule" id="PRU00176"/>
    </source>
</evidence>
<reference evidence="6" key="1">
    <citation type="submission" date="2014-01" db="EMBL/GenBank/DDBJ databases">
        <title>The Genome Sequence of Anopheles melas CM1001059_A (V2).</title>
        <authorList>
            <consortium name="The Broad Institute Genomics Platform"/>
            <person name="Neafsey D.E."/>
            <person name="Besansky N."/>
            <person name="Howell P."/>
            <person name="Walton C."/>
            <person name="Young S.K."/>
            <person name="Zeng Q."/>
            <person name="Gargeya S."/>
            <person name="Fitzgerald M."/>
            <person name="Haas B."/>
            <person name="Abouelleil A."/>
            <person name="Allen A.W."/>
            <person name="Alvarado L."/>
            <person name="Arachchi H.M."/>
            <person name="Berlin A.M."/>
            <person name="Chapman S.B."/>
            <person name="Gainer-Dewar J."/>
            <person name="Goldberg J."/>
            <person name="Griggs A."/>
            <person name="Gujja S."/>
            <person name="Hansen M."/>
            <person name="Howarth C."/>
            <person name="Imamovic A."/>
            <person name="Ireland A."/>
            <person name="Larimer J."/>
            <person name="McCowan C."/>
            <person name="Murphy C."/>
            <person name="Pearson M."/>
            <person name="Poon T.W."/>
            <person name="Priest M."/>
            <person name="Roberts A."/>
            <person name="Saif S."/>
            <person name="Shea T."/>
            <person name="Sisk P."/>
            <person name="Sykes S."/>
            <person name="Wortman J."/>
            <person name="Nusbaum C."/>
            <person name="Birren B."/>
        </authorList>
    </citation>
    <scope>NUCLEOTIDE SEQUENCE [LARGE SCALE GENOMIC DNA]</scope>
    <source>
        <strain evidence="6">CM1001059</strain>
    </source>
</reference>
<protein>
    <recommendedName>
        <fullName evidence="4">RRM domain-containing protein</fullName>
    </recommendedName>
</protein>
<dbReference type="STRING" id="34690.A0A182TP55"/>
<dbReference type="Pfam" id="PF00076">
    <property type="entry name" value="RRM_1"/>
    <property type="match status" value="1"/>
</dbReference>
<feature type="domain" description="RRM" evidence="4">
    <location>
        <begin position="176"/>
        <end position="263"/>
    </location>
</feature>
<reference evidence="5" key="2">
    <citation type="submission" date="2020-05" db="UniProtKB">
        <authorList>
            <consortium name="EnsemblMetazoa"/>
        </authorList>
    </citation>
    <scope>IDENTIFICATION</scope>
    <source>
        <strain evidence="5">CM1001059</strain>
    </source>
</reference>
<evidence type="ECO:0000256" key="3">
    <source>
        <dbReference type="SAM" id="MobiDB-lite"/>
    </source>
</evidence>
<organism evidence="5 6">
    <name type="scientific">Anopheles melas</name>
    <dbReference type="NCBI Taxonomy" id="34690"/>
    <lineage>
        <taxon>Eukaryota</taxon>
        <taxon>Metazoa</taxon>
        <taxon>Ecdysozoa</taxon>
        <taxon>Arthropoda</taxon>
        <taxon>Hexapoda</taxon>
        <taxon>Insecta</taxon>
        <taxon>Pterygota</taxon>
        <taxon>Neoptera</taxon>
        <taxon>Endopterygota</taxon>
        <taxon>Diptera</taxon>
        <taxon>Nematocera</taxon>
        <taxon>Culicoidea</taxon>
        <taxon>Culicidae</taxon>
        <taxon>Anophelinae</taxon>
        <taxon>Anopheles</taxon>
    </lineage>
</organism>
<keyword evidence="6" id="KW-1185">Reference proteome</keyword>
<dbReference type="PROSITE" id="PS50102">
    <property type="entry name" value="RRM"/>
    <property type="match status" value="2"/>
</dbReference>
<dbReference type="GO" id="GO:0003723">
    <property type="term" value="F:RNA binding"/>
    <property type="evidence" value="ECO:0007669"/>
    <property type="project" value="UniProtKB-UniRule"/>
</dbReference>
<dbReference type="EnsemblMetazoa" id="AMEC005854-RA">
    <property type="protein sequence ID" value="AMEC005854-PA"/>
    <property type="gene ID" value="AMEC005854"/>
</dbReference>
<proteinExistence type="predicted"/>
<accession>A0A182TP55</accession>
<feature type="compositionally biased region" description="Low complexity" evidence="3">
    <location>
        <begin position="355"/>
        <end position="392"/>
    </location>
</feature>
<dbReference type="InterPro" id="IPR012677">
    <property type="entry name" value="Nucleotide-bd_a/b_plait_sf"/>
</dbReference>
<feature type="region of interest" description="Disordered" evidence="3">
    <location>
        <begin position="346"/>
        <end position="453"/>
    </location>
</feature>
<dbReference type="InterPro" id="IPR050907">
    <property type="entry name" value="SRSF"/>
</dbReference>
<dbReference type="SMART" id="SM00360">
    <property type="entry name" value="RRM"/>
    <property type="match status" value="3"/>
</dbReference>
<dbReference type="CDD" id="cd00590">
    <property type="entry name" value="RRM_SF"/>
    <property type="match status" value="3"/>
</dbReference>
<feature type="domain" description="RRM" evidence="4">
    <location>
        <begin position="83"/>
        <end position="185"/>
    </location>
</feature>
<dbReference type="SUPFAM" id="SSF54928">
    <property type="entry name" value="RNA-binding domain, RBD"/>
    <property type="match status" value="2"/>
</dbReference>
<dbReference type="InterPro" id="IPR035979">
    <property type="entry name" value="RBD_domain_sf"/>
</dbReference>
<sequence>MNSSTSSGGEKLDNVPARKRQNRQAVLGMLKKVDIKNKGLKRFFYFTYEADPSAAKQEQVKKLYFSNGEICEGDEYFLQHMKKSVFVSNIPGGTKKSELYHLFQRYGMVLSIELRTRGGRNIVGRQPQYPFETGPYLCSTIEFDSPESAKNACEVKTESTYSAKPIMNPSLLGTENCVYVENVPAATTRQELWQHFKMFGPIRSIRMEFPDGTLVLTDAEYAQLRSVNCHIRFRRRAEARAAAKGLNRSTFKERQISVQMAYQKYCNPDELSNNALRIFFQPFGDVVALDQIPHQRAGYVCFKLPIPADLLKRANQQTFRRRRITIEKLELPGIPKEGKSVAKAALGNGKNGREGTNPPGNGSSGSSNTNNSNRGGSATTTTTGASSKGAPTNHAIQIKLGRKIARKALPPAGRKPLAKRVSGDLAKAEPGGGKPGSKTAANAENAKENRATS</sequence>
<evidence type="ECO:0000259" key="4">
    <source>
        <dbReference type="PROSITE" id="PS50102"/>
    </source>
</evidence>
<dbReference type="Gene3D" id="3.30.70.330">
    <property type="match status" value="2"/>
</dbReference>
<dbReference type="VEuPathDB" id="VectorBase:AMEC005854"/>
<dbReference type="Proteomes" id="UP000075902">
    <property type="component" value="Unassembled WGS sequence"/>
</dbReference>
<dbReference type="AlphaFoldDB" id="A0A182TP55"/>
<keyword evidence="1 2" id="KW-0694">RNA-binding</keyword>
<evidence type="ECO:0000313" key="6">
    <source>
        <dbReference type="Proteomes" id="UP000075902"/>
    </source>
</evidence>